<organism evidence="2 3">
    <name type="scientific">Didymodactylos carnosus</name>
    <dbReference type="NCBI Taxonomy" id="1234261"/>
    <lineage>
        <taxon>Eukaryota</taxon>
        <taxon>Metazoa</taxon>
        <taxon>Spiralia</taxon>
        <taxon>Gnathifera</taxon>
        <taxon>Rotifera</taxon>
        <taxon>Eurotatoria</taxon>
        <taxon>Bdelloidea</taxon>
        <taxon>Philodinida</taxon>
        <taxon>Philodinidae</taxon>
        <taxon>Didymodactylos</taxon>
    </lineage>
</organism>
<proteinExistence type="predicted"/>
<reference evidence="2" key="1">
    <citation type="submission" date="2021-02" db="EMBL/GenBank/DDBJ databases">
        <authorList>
            <person name="Nowell W R."/>
        </authorList>
    </citation>
    <scope>NUCLEOTIDE SEQUENCE</scope>
</reference>
<comment type="caution">
    <text evidence="2">The sequence shown here is derived from an EMBL/GenBank/DDBJ whole genome shotgun (WGS) entry which is preliminary data.</text>
</comment>
<dbReference type="EMBL" id="CAJOBA010095852">
    <property type="protein sequence ID" value="CAF4502814.1"/>
    <property type="molecule type" value="Genomic_DNA"/>
</dbReference>
<dbReference type="Gene3D" id="3.40.1440.10">
    <property type="entry name" value="GIY-YIG endonuclease"/>
    <property type="match status" value="1"/>
</dbReference>
<dbReference type="AlphaFoldDB" id="A0A8S2XK53"/>
<dbReference type="SUPFAM" id="SSF82771">
    <property type="entry name" value="GIY-YIG endonuclease"/>
    <property type="match status" value="1"/>
</dbReference>
<dbReference type="InterPro" id="IPR000305">
    <property type="entry name" value="GIY-YIG_endonuc"/>
</dbReference>
<feature type="domain" description="GIY-YIG" evidence="1">
    <location>
        <begin position="122"/>
        <end position="213"/>
    </location>
</feature>
<dbReference type="Proteomes" id="UP000682733">
    <property type="component" value="Unassembled WGS sequence"/>
</dbReference>
<evidence type="ECO:0000259" key="1">
    <source>
        <dbReference type="PROSITE" id="PS50164"/>
    </source>
</evidence>
<gene>
    <name evidence="2" type="ORF">TMI583_LOCUS48026</name>
</gene>
<dbReference type="CDD" id="cd10442">
    <property type="entry name" value="GIY-YIG_PLEs"/>
    <property type="match status" value="1"/>
</dbReference>
<dbReference type="Pfam" id="PF01541">
    <property type="entry name" value="GIY-YIG"/>
    <property type="match status" value="1"/>
</dbReference>
<accession>A0A8S2XK53</accession>
<evidence type="ECO:0000313" key="2">
    <source>
        <dbReference type="EMBL" id="CAF4502814.1"/>
    </source>
</evidence>
<feature type="non-terminal residue" evidence="2">
    <location>
        <position position="1"/>
    </location>
</feature>
<protein>
    <recommendedName>
        <fullName evidence="1">GIY-YIG domain-containing protein</fullName>
    </recommendedName>
</protein>
<dbReference type="PROSITE" id="PS50164">
    <property type="entry name" value="GIY_YIG"/>
    <property type="match status" value="1"/>
</dbReference>
<dbReference type="InterPro" id="IPR035901">
    <property type="entry name" value="GIY-YIG_endonuc_sf"/>
</dbReference>
<evidence type="ECO:0000313" key="3">
    <source>
        <dbReference type="Proteomes" id="UP000682733"/>
    </source>
</evidence>
<sequence>LELINCPKKLNDKLLYKNKILPFHSQLPNIRQLLANEFSTTIPQNFRFVYRCGSSLSNFLTRSRYPHSFANIVPEPDTNSLGCYRCKNPRCTTCNYIIEQSFFISTVTNQIYNIPYSVNCDTSNLVYLITCNLCHSQYVGTTGQTLRNRFNHHLTAIRHKYWHDTTCPEHFNLEEHSIENVTIIIIETNFINEQHRLDREDYWRKVLQAKLNG</sequence>
<name>A0A8S2XK53_9BILA</name>